<evidence type="ECO:0000259" key="3">
    <source>
        <dbReference type="PROSITE" id="PS50966"/>
    </source>
</evidence>
<feature type="compositionally biased region" description="Basic residues" evidence="2">
    <location>
        <begin position="1"/>
        <end position="11"/>
    </location>
</feature>
<dbReference type="EMBL" id="NCKW01009623">
    <property type="protein sequence ID" value="POM66416.1"/>
    <property type="molecule type" value="Genomic_DNA"/>
</dbReference>
<dbReference type="PANTHER" id="PTHR31569:SF4">
    <property type="entry name" value="SWIM-TYPE DOMAIN-CONTAINING PROTEIN"/>
    <property type="match status" value="1"/>
</dbReference>
<evidence type="ECO:0000256" key="1">
    <source>
        <dbReference type="PROSITE-ProRule" id="PRU00325"/>
    </source>
</evidence>
<feature type="compositionally biased region" description="Basic and acidic residues" evidence="2">
    <location>
        <begin position="12"/>
        <end position="24"/>
    </location>
</feature>
<evidence type="ECO:0000256" key="2">
    <source>
        <dbReference type="SAM" id="MobiDB-lite"/>
    </source>
</evidence>
<dbReference type="InterPro" id="IPR007527">
    <property type="entry name" value="Znf_SWIM"/>
</dbReference>
<gene>
    <name evidence="4" type="ORF">PHPALM_17725</name>
</gene>
<protein>
    <submittedName>
        <fullName evidence="4">Secreted protein</fullName>
    </submittedName>
</protein>
<comment type="caution">
    <text evidence="4">The sequence shown here is derived from an EMBL/GenBank/DDBJ whole genome shotgun (WGS) entry which is preliminary data.</text>
</comment>
<feature type="region of interest" description="Disordered" evidence="2">
    <location>
        <begin position="1"/>
        <end position="95"/>
    </location>
</feature>
<feature type="domain" description="SWIM-type" evidence="3">
    <location>
        <begin position="609"/>
        <end position="641"/>
    </location>
</feature>
<keyword evidence="1" id="KW-0863">Zinc-finger</keyword>
<proteinExistence type="predicted"/>
<sequence>MDRTKKTHIIMKKMEEEEKTRSRAMENVGDWDSGTEEQTHATAVPEAHEEDDKHKEKGGADEEDKSADSDVEQDKSGRESATQTSGSEKRKRSSLRVEGDLHYVPVIKKQHASWEDFDEYLKKYGKKYSTKMVIKETLSTELRNKRIMKQKEFVGMSLSKIPIAPNELGPFQRVYICTHGWKMRSRSSGKRPLQNTLWTGCGARFLAQLTESDGKRILNETFTATITRFPKKYTCPIQVPHGSPVLNDVEMMVNAGGKATRIYDYIRSNTPHRVTMGDVGMQLKPYPLLKYHTVQANNVLCFVKGDALSDEDQVAELLVKFNLESPGNVSTVHENARGQTAVVSVSSELMRKHYSRFPELLLIDCTHNTNRNRYQLLTLMGMDQYGNGQPVQHSIIERNADWHMVKAIEHFQAVNEWDRTQVVMMDKDLNEVEWLKKAIKDDKKYGTYESDVLKQMEFCISNMVYSRTELEFMDHVGEFKTLSARNEREDLWRYFEANWIGCREMWVSAFRLALPHFRNNTNNRLENFFGKLKVDLEKDTYKIKTLLPGSTRNANYGEEMNTLLEMTTSWVAEVFFEEYQFATNPDSMQHYNFIDTGFGVNIVRDVCRYHVDKTTWLCNCEFSLTLKMPCRHVILYRKHIGNVLTIPYASIPSRFCQCFTHAWVEQDFAMFCYVFAMFTHILILGGCAQCSQTWTFRQLICH</sequence>
<feature type="compositionally biased region" description="Basic and acidic residues" evidence="2">
    <location>
        <begin position="46"/>
        <end position="78"/>
    </location>
</feature>
<dbReference type="Proteomes" id="UP000237271">
    <property type="component" value="Unassembled WGS sequence"/>
</dbReference>
<evidence type="ECO:0000313" key="4">
    <source>
        <dbReference type="EMBL" id="POM66416.1"/>
    </source>
</evidence>
<dbReference type="AlphaFoldDB" id="A0A2P4XLH7"/>
<organism evidence="4 5">
    <name type="scientific">Phytophthora palmivora</name>
    <dbReference type="NCBI Taxonomy" id="4796"/>
    <lineage>
        <taxon>Eukaryota</taxon>
        <taxon>Sar</taxon>
        <taxon>Stramenopiles</taxon>
        <taxon>Oomycota</taxon>
        <taxon>Peronosporomycetes</taxon>
        <taxon>Peronosporales</taxon>
        <taxon>Peronosporaceae</taxon>
        <taxon>Phytophthora</taxon>
    </lineage>
</organism>
<dbReference type="InterPro" id="IPR052579">
    <property type="entry name" value="Zinc_finger_SWIM"/>
</dbReference>
<keyword evidence="1" id="KW-0479">Metal-binding</keyword>
<accession>A0A2P4XLH7</accession>
<name>A0A2P4XLH7_9STRA</name>
<dbReference type="GO" id="GO:0008270">
    <property type="term" value="F:zinc ion binding"/>
    <property type="evidence" value="ECO:0007669"/>
    <property type="project" value="UniProtKB-KW"/>
</dbReference>
<evidence type="ECO:0000313" key="5">
    <source>
        <dbReference type="Proteomes" id="UP000237271"/>
    </source>
</evidence>
<keyword evidence="5" id="KW-1185">Reference proteome</keyword>
<keyword evidence="1" id="KW-0862">Zinc</keyword>
<dbReference type="Pfam" id="PF21056">
    <property type="entry name" value="ZSWIM1-3_RNaseH-like"/>
    <property type="match status" value="1"/>
</dbReference>
<dbReference type="PROSITE" id="PS50966">
    <property type="entry name" value="ZF_SWIM"/>
    <property type="match status" value="1"/>
</dbReference>
<dbReference type="PANTHER" id="PTHR31569">
    <property type="entry name" value="SWIM-TYPE DOMAIN-CONTAINING PROTEIN"/>
    <property type="match status" value="1"/>
</dbReference>
<dbReference type="InterPro" id="IPR048324">
    <property type="entry name" value="ZSWIM1-3_RNaseH-like"/>
</dbReference>
<dbReference type="OrthoDB" id="127559at2759"/>
<reference evidence="4 5" key="1">
    <citation type="journal article" date="2017" name="Genome Biol. Evol.">
        <title>Phytophthora megakarya and P. palmivora, closely related causal agents of cacao black pod rot, underwent increases in genome sizes and gene numbers by different mechanisms.</title>
        <authorList>
            <person name="Ali S.S."/>
            <person name="Shao J."/>
            <person name="Lary D.J."/>
            <person name="Kronmiller B."/>
            <person name="Shen D."/>
            <person name="Strem M.D."/>
            <person name="Amoako-Attah I."/>
            <person name="Akrofi A.Y."/>
            <person name="Begoude B.A."/>
            <person name="Ten Hoopen G.M."/>
            <person name="Coulibaly K."/>
            <person name="Kebe B.I."/>
            <person name="Melnick R.L."/>
            <person name="Guiltinan M.J."/>
            <person name="Tyler B.M."/>
            <person name="Meinhardt L.W."/>
            <person name="Bailey B.A."/>
        </authorList>
    </citation>
    <scope>NUCLEOTIDE SEQUENCE [LARGE SCALE GENOMIC DNA]</scope>
    <source>
        <strain evidence="5">sbr112.9</strain>
    </source>
</reference>